<feature type="compositionally biased region" description="Pro residues" evidence="1">
    <location>
        <begin position="358"/>
        <end position="372"/>
    </location>
</feature>
<proteinExistence type="predicted"/>
<dbReference type="EMBL" id="ML995884">
    <property type="protein sequence ID" value="KAF2765757.1"/>
    <property type="molecule type" value="Genomic_DNA"/>
</dbReference>
<feature type="compositionally biased region" description="Basic residues" evidence="1">
    <location>
        <begin position="342"/>
        <end position="356"/>
    </location>
</feature>
<dbReference type="Proteomes" id="UP000799436">
    <property type="component" value="Unassembled WGS sequence"/>
</dbReference>
<feature type="compositionally biased region" description="Basic and acidic residues" evidence="1">
    <location>
        <begin position="275"/>
        <end position="284"/>
    </location>
</feature>
<feature type="compositionally biased region" description="Basic residues" evidence="1">
    <location>
        <begin position="379"/>
        <end position="392"/>
    </location>
</feature>
<reference evidence="2" key="1">
    <citation type="journal article" date="2020" name="Stud. Mycol.">
        <title>101 Dothideomycetes genomes: a test case for predicting lifestyles and emergence of pathogens.</title>
        <authorList>
            <person name="Haridas S."/>
            <person name="Albert R."/>
            <person name="Binder M."/>
            <person name="Bloem J."/>
            <person name="Labutti K."/>
            <person name="Salamov A."/>
            <person name="Andreopoulos B."/>
            <person name="Baker S."/>
            <person name="Barry K."/>
            <person name="Bills G."/>
            <person name="Bluhm B."/>
            <person name="Cannon C."/>
            <person name="Castanera R."/>
            <person name="Culley D."/>
            <person name="Daum C."/>
            <person name="Ezra D."/>
            <person name="Gonzalez J."/>
            <person name="Henrissat B."/>
            <person name="Kuo A."/>
            <person name="Liang C."/>
            <person name="Lipzen A."/>
            <person name="Lutzoni F."/>
            <person name="Magnuson J."/>
            <person name="Mondo S."/>
            <person name="Nolan M."/>
            <person name="Ohm R."/>
            <person name="Pangilinan J."/>
            <person name="Park H.-J."/>
            <person name="Ramirez L."/>
            <person name="Alfaro M."/>
            <person name="Sun H."/>
            <person name="Tritt A."/>
            <person name="Yoshinaga Y."/>
            <person name="Zwiers L.-H."/>
            <person name="Turgeon B."/>
            <person name="Goodwin S."/>
            <person name="Spatafora J."/>
            <person name="Crous P."/>
            <person name="Grigoriev I."/>
        </authorList>
    </citation>
    <scope>NUCLEOTIDE SEQUENCE</scope>
    <source>
        <strain evidence="2">CBS 116005</strain>
    </source>
</reference>
<accession>A0A6G1KYT1</accession>
<evidence type="ECO:0000313" key="2">
    <source>
        <dbReference type="EMBL" id="KAF2765757.1"/>
    </source>
</evidence>
<name>A0A6G1KYT1_9PEZI</name>
<dbReference type="AlphaFoldDB" id="A0A6G1KYT1"/>
<feature type="region of interest" description="Disordered" evidence="1">
    <location>
        <begin position="303"/>
        <end position="393"/>
    </location>
</feature>
<dbReference type="PANTHER" id="PTHR36847">
    <property type="entry name" value="AMIDOLIGASE ENZYME"/>
    <property type="match status" value="1"/>
</dbReference>
<keyword evidence="3" id="KW-1185">Reference proteome</keyword>
<dbReference type="Pfam" id="PF12224">
    <property type="entry name" value="Amidoligase_2"/>
    <property type="match status" value="1"/>
</dbReference>
<dbReference type="PANTHER" id="PTHR36847:SF1">
    <property type="entry name" value="AMIDOLIGASE ENZYME"/>
    <property type="match status" value="1"/>
</dbReference>
<protein>
    <recommendedName>
        <fullName evidence="4">Amidoligase enzyme</fullName>
    </recommendedName>
</protein>
<feature type="compositionally biased region" description="Basic residues" evidence="1">
    <location>
        <begin position="264"/>
        <end position="274"/>
    </location>
</feature>
<evidence type="ECO:0000313" key="3">
    <source>
        <dbReference type="Proteomes" id="UP000799436"/>
    </source>
</evidence>
<feature type="region of interest" description="Disordered" evidence="1">
    <location>
        <begin position="249"/>
        <end position="288"/>
    </location>
</feature>
<dbReference type="InterPro" id="IPR022025">
    <property type="entry name" value="Amidoligase_2"/>
</dbReference>
<organism evidence="2 3">
    <name type="scientific">Teratosphaeria nubilosa</name>
    <dbReference type="NCBI Taxonomy" id="161662"/>
    <lineage>
        <taxon>Eukaryota</taxon>
        <taxon>Fungi</taxon>
        <taxon>Dikarya</taxon>
        <taxon>Ascomycota</taxon>
        <taxon>Pezizomycotina</taxon>
        <taxon>Dothideomycetes</taxon>
        <taxon>Dothideomycetidae</taxon>
        <taxon>Mycosphaerellales</taxon>
        <taxon>Teratosphaeriaceae</taxon>
        <taxon>Teratosphaeria</taxon>
    </lineage>
</organism>
<evidence type="ECO:0008006" key="4">
    <source>
        <dbReference type="Google" id="ProtNLM"/>
    </source>
</evidence>
<sequence length="411" mass="47013">MSQHANLTFGIELEFVCITDTAGFPNCRVGVDGLSHAGTAIFDSLREAGIPVTGYESDDEELGPVPEYSLWRVESDSCSLSRAELGACPAHCIVETVKLSSRKFHFYREDWRAEIQAVLDVLAHLEAKGARFITNHTTGMHVHVGLAGPEGEVPLRTAKNVMQLATAFERCFDQLHSIDRIAYPVRFETGWYHTPLSWWHQRNGKTAPESMLYDWLASIEDQQTYADLGSICTLSEALKHQSIREGTCLDAASGHNSTPQLRQPLRRRRLRPRHNRNDQHDRIPPAHRLSRLGRNLCMGAHSLPDGALQPLSRARGNARPLRPRHRHGLWPPRSPERDRLPSGHHRALRSLRRRSNPRLPPQTLHPPHPRLPFPASRLLQRRRNHTPRRPARQRLDYARQRLRVPHFRQCR</sequence>
<dbReference type="OrthoDB" id="412402at2759"/>
<evidence type="ECO:0000256" key="1">
    <source>
        <dbReference type="SAM" id="MobiDB-lite"/>
    </source>
</evidence>
<gene>
    <name evidence="2" type="ORF">EJ03DRAFT_197378</name>
</gene>